<gene>
    <name evidence="2" type="ordered locus">Mpal_1011</name>
</gene>
<protein>
    <recommendedName>
        <fullName evidence="4">Cobalt transport protein</fullName>
    </recommendedName>
</protein>
<keyword evidence="3" id="KW-1185">Reference proteome</keyword>
<keyword evidence="1" id="KW-0812">Transmembrane</keyword>
<dbReference type="AlphaFoldDB" id="B8GGV4"/>
<organism evidence="2 3">
    <name type="scientific">Methanosphaerula palustris (strain ATCC BAA-1556 / DSM 19958 / E1-9c)</name>
    <dbReference type="NCBI Taxonomy" id="521011"/>
    <lineage>
        <taxon>Archaea</taxon>
        <taxon>Methanobacteriati</taxon>
        <taxon>Methanobacteriota</taxon>
        <taxon>Stenosarchaea group</taxon>
        <taxon>Methanomicrobia</taxon>
        <taxon>Methanomicrobiales</taxon>
        <taxon>Methanoregulaceae</taxon>
        <taxon>Methanosphaerula</taxon>
    </lineage>
</organism>
<sequence length="217" mass="23739" precursor="true">MQDQRIRLGATLILSWAAYSSMLTAALVLVWWLLFTRSWRALPKKGVILAMGTMIGLSAIITHFSGGDGGSYLLRITVVLLIASWAYEERVDGEMLDLAVWLFGRHLGFDIGLLAEIAIQSLEIAHQDLRRIRVALTLKGKGAGIRSLLLIGTLLVHTQLERSRDLASLLALRGYVGGGSLCPKFKTARSDLLPATVAILIGLLVIVPVRDVFILLQ</sequence>
<dbReference type="OrthoDB" id="117819at2157"/>
<reference evidence="2 3" key="1">
    <citation type="journal article" date="2015" name="Genome Announc.">
        <title>Complete Genome Sequence of Methanosphaerula palustris E1-9CT, a Hydrogenotrophic Methanogen Isolated from a Minerotrophic Fen Peatland.</title>
        <authorList>
            <person name="Cadillo-Quiroz H."/>
            <person name="Browne P."/>
            <person name="Kyrpides N."/>
            <person name="Woyke T."/>
            <person name="Goodwin L."/>
            <person name="Detter C."/>
            <person name="Yavitt J.B."/>
            <person name="Zinder S.H."/>
        </authorList>
    </citation>
    <scope>NUCLEOTIDE SEQUENCE [LARGE SCALE GENOMIC DNA]</scope>
    <source>
        <strain evidence="3">ATCC BAA-1556 / DSM 19958 / E1-9c</strain>
    </source>
</reference>
<accession>B8GGV4</accession>
<dbReference type="HOGENOM" id="CLU_1269942_0_0_2"/>
<proteinExistence type="predicted"/>
<evidence type="ECO:0000256" key="1">
    <source>
        <dbReference type="SAM" id="Phobius"/>
    </source>
</evidence>
<dbReference type="EMBL" id="CP001338">
    <property type="protein sequence ID" value="ACL16359.1"/>
    <property type="molecule type" value="Genomic_DNA"/>
</dbReference>
<evidence type="ECO:0008006" key="4">
    <source>
        <dbReference type="Google" id="ProtNLM"/>
    </source>
</evidence>
<dbReference type="RefSeq" id="WP_012617678.1">
    <property type="nucleotide sequence ID" value="NC_011832.1"/>
</dbReference>
<dbReference type="eggNOG" id="arCOG05315">
    <property type="taxonomic scope" value="Archaea"/>
</dbReference>
<feature type="transmembrane region" description="Helical" evidence="1">
    <location>
        <begin position="46"/>
        <end position="65"/>
    </location>
</feature>
<dbReference type="GeneID" id="7271745"/>
<dbReference type="STRING" id="521011.Mpal_1011"/>
<evidence type="ECO:0000313" key="3">
    <source>
        <dbReference type="Proteomes" id="UP000002457"/>
    </source>
</evidence>
<feature type="transmembrane region" description="Helical" evidence="1">
    <location>
        <begin position="12"/>
        <end position="34"/>
    </location>
</feature>
<feature type="transmembrane region" description="Helical" evidence="1">
    <location>
        <begin position="193"/>
        <end position="216"/>
    </location>
</feature>
<dbReference type="KEGG" id="mpl:Mpal_1011"/>
<dbReference type="Proteomes" id="UP000002457">
    <property type="component" value="Chromosome"/>
</dbReference>
<keyword evidence="1" id="KW-0472">Membrane</keyword>
<keyword evidence="1" id="KW-1133">Transmembrane helix</keyword>
<evidence type="ECO:0000313" key="2">
    <source>
        <dbReference type="EMBL" id="ACL16359.1"/>
    </source>
</evidence>
<name>B8GGV4_METPE</name>